<dbReference type="Pfam" id="PF01271">
    <property type="entry name" value="Granin"/>
    <property type="match status" value="1"/>
</dbReference>
<dbReference type="CTD" id="397939"/>
<dbReference type="GO" id="GO:0001525">
    <property type="term" value="P:angiogenesis"/>
    <property type="evidence" value="ECO:0000318"/>
    <property type="project" value="GO_Central"/>
</dbReference>
<dbReference type="Xenbase" id="XB-GENE-954301">
    <property type="gene designation" value="scg2.L"/>
</dbReference>
<dbReference type="OrthoDB" id="8894600at2759"/>
<dbReference type="PANTHER" id="PTHR15119">
    <property type="entry name" value="SECRETOGRANIN II"/>
    <property type="match status" value="1"/>
</dbReference>
<dbReference type="GO" id="GO:0005615">
    <property type="term" value="C:extracellular space"/>
    <property type="evidence" value="ECO:0000318"/>
    <property type="project" value="GO_Central"/>
</dbReference>
<gene>
    <name evidence="8 9" type="primary">scg2.L</name>
    <name evidence="8" type="synonym">chgc</name>
    <name evidence="8" type="synonym">scg2</name>
    <name evidence="8" type="synonym">sgii</name>
</gene>
<evidence type="ECO:0000256" key="5">
    <source>
        <dbReference type="ARBA" id="ARBA00022729"/>
    </source>
</evidence>
<evidence type="ECO:0000313" key="7">
    <source>
        <dbReference type="Proteomes" id="UP000186698"/>
    </source>
</evidence>
<dbReference type="GeneID" id="397939"/>
<name>A0A8J0V8N3_XENLA</name>
<comment type="subcellular location">
    <subcellularLocation>
        <location evidence="1">Secreted</location>
    </subcellularLocation>
</comment>
<accession>A0A8J0V8N3</accession>
<proteinExistence type="inferred from homology"/>
<evidence type="ECO:0000256" key="3">
    <source>
        <dbReference type="ARBA" id="ARBA00022525"/>
    </source>
</evidence>
<evidence type="ECO:0000256" key="4">
    <source>
        <dbReference type="ARBA" id="ARBA00022685"/>
    </source>
</evidence>
<dbReference type="GO" id="GO:0005125">
    <property type="term" value="F:cytokine activity"/>
    <property type="evidence" value="ECO:0000318"/>
    <property type="project" value="GO_Central"/>
</dbReference>
<feature type="region of interest" description="Disordered" evidence="6">
    <location>
        <begin position="275"/>
        <end position="322"/>
    </location>
</feature>
<evidence type="ECO:0000256" key="2">
    <source>
        <dbReference type="ARBA" id="ARBA00005723"/>
    </source>
</evidence>
<reference evidence="8" key="1">
    <citation type="submission" date="2025-08" db="UniProtKB">
        <authorList>
            <consortium name="RefSeq"/>
        </authorList>
    </citation>
    <scope>IDENTIFICATION</scope>
    <source>
        <strain evidence="8">J_2021</strain>
        <tissue evidence="8">Erythrocytes</tissue>
    </source>
</reference>
<dbReference type="RefSeq" id="XP_018117198.1">
    <property type="nucleotide sequence ID" value="XM_018261709.2"/>
</dbReference>
<keyword evidence="3" id="KW-0964">Secreted</keyword>
<dbReference type="GO" id="GO:0042056">
    <property type="term" value="F:chemoattractant activity"/>
    <property type="evidence" value="ECO:0000318"/>
    <property type="project" value="GO_Central"/>
</dbReference>
<keyword evidence="7" id="KW-1185">Reference proteome</keyword>
<organism evidence="7 8">
    <name type="scientific">Xenopus laevis</name>
    <name type="common">African clawed frog</name>
    <dbReference type="NCBI Taxonomy" id="8355"/>
    <lineage>
        <taxon>Eukaryota</taxon>
        <taxon>Metazoa</taxon>
        <taxon>Chordata</taxon>
        <taxon>Craniata</taxon>
        <taxon>Vertebrata</taxon>
        <taxon>Euteleostomi</taxon>
        <taxon>Amphibia</taxon>
        <taxon>Batrachia</taxon>
        <taxon>Anura</taxon>
        <taxon>Pipoidea</taxon>
        <taxon>Pipidae</taxon>
        <taxon>Xenopodinae</taxon>
        <taxon>Xenopus</taxon>
        <taxon>Xenopus</taxon>
    </lineage>
</organism>
<evidence type="ECO:0000313" key="8">
    <source>
        <dbReference type="RefSeq" id="XP_018117198.1"/>
    </source>
</evidence>
<keyword evidence="4" id="KW-0165">Cleavage on pair of basic residues</keyword>
<evidence type="ECO:0000256" key="6">
    <source>
        <dbReference type="SAM" id="MobiDB-lite"/>
    </source>
</evidence>
<feature type="compositionally biased region" description="Basic and acidic residues" evidence="6">
    <location>
        <begin position="275"/>
        <end position="288"/>
    </location>
</feature>
<dbReference type="GO" id="GO:0030141">
    <property type="term" value="C:secretory granule"/>
    <property type="evidence" value="ECO:0000318"/>
    <property type="project" value="GO_Central"/>
</dbReference>
<dbReference type="PANTHER" id="PTHR15119:SF0">
    <property type="entry name" value="SECRETOGRANIN-2"/>
    <property type="match status" value="1"/>
</dbReference>
<comment type="similarity">
    <text evidence="2">Belongs to the chromogranin/secretogranin protein family.</text>
</comment>
<protein>
    <submittedName>
        <fullName evidence="8">Secretogranin II L homeolog isoform X1</fullName>
    </submittedName>
</protein>
<dbReference type="InterPro" id="IPR001990">
    <property type="entry name" value="Granin"/>
</dbReference>
<dbReference type="AGR" id="Xenbase:XB-GENE-954301"/>
<evidence type="ECO:0000256" key="1">
    <source>
        <dbReference type="ARBA" id="ARBA00004613"/>
    </source>
</evidence>
<sequence length="622" mass="71985">MLSVKNTGKLKMASSSCCYIEKCLSLSFLLLFTSFADAAPFQYYQVPQDQQYRMKSIQRLPSSDMLKALEYIENLRKQANRPESLSDYASYQGAPFLSEQKDISTPGISPENAKSPATDDESEWMRVMLEALMQAEKEATFSAKEKNKLLSGNVEKNIPADLIEDYESNKWPEKRPKISNIPPRYYDDYTRDSPFKRTSEIVEGQYTPQNLATLQSVFQELGKLKGQGNHKRERLEDDQKLYKDDEDDMYKANNIAYEDVAGGEDWSPIEEKVESQTQEEIKESKEEVEKTDDMEDEIKRSGLLGIQDEDTDKNDKEQDSGNISNLMGYYLKLWINRMEKGKVNTEKRSPKYRGKDLDPESIYQLIDISRNLQIPPEDLIDMLQDEDGKKNAGRLEPDKDVEVPADLNEVSETTENVDVYKNRQGFMKKPGALLSNAPEDFTVEDMMNLMGADKLLNQKPAFLNQFNQNNGLQRPYSIHSKSKGHRPAWLNDFEKRQMEYDPRSEKEDDLAEYVVKMLAKYPELLNNNQNRKVGVVYQPGDIQELEKQYEKALRGYLNTRGFQDYETLTKGNRRFSMPREGDDTQAKLYADEDMLMKVLEYLNQEKTDKVRDQSVKRSLENM</sequence>
<dbReference type="GO" id="GO:0048245">
    <property type="term" value="P:eosinophil chemotaxis"/>
    <property type="evidence" value="ECO:0000318"/>
    <property type="project" value="GO_Central"/>
</dbReference>
<feature type="region of interest" description="Disordered" evidence="6">
    <location>
        <begin position="100"/>
        <end position="120"/>
    </location>
</feature>
<dbReference type="InterPro" id="IPR038858">
    <property type="entry name" value="ScgII"/>
</dbReference>
<keyword evidence="5" id="KW-0732">Signal</keyword>
<dbReference type="Proteomes" id="UP000186698">
    <property type="component" value="Chromosome 5L"/>
</dbReference>
<dbReference type="AlphaFoldDB" id="A0A8J0V8N3"/>
<evidence type="ECO:0000313" key="9">
    <source>
        <dbReference type="Xenbase" id="XB-GENE-954301"/>
    </source>
</evidence>